<dbReference type="PANTHER" id="PTHR30055">
    <property type="entry name" value="HTH-TYPE TRANSCRIPTIONAL REGULATOR RUTR"/>
    <property type="match status" value="1"/>
</dbReference>
<dbReference type="STRING" id="453304.ATC03_14725"/>
<evidence type="ECO:0000313" key="7">
    <source>
        <dbReference type="Proteomes" id="UP000078437"/>
    </source>
</evidence>
<feature type="domain" description="HTH tetR-type" evidence="5">
    <location>
        <begin position="10"/>
        <end position="70"/>
    </location>
</feature>
<dbReference type="GO" id="GO:0003700">
    <property type="term" value="F:DNA-binding transcription factor activity"/>
    <property type="evidence" value="ECO:0007669"/>
    <property type="project" value="TreeGrafter"/>
</dbReference>
<evidence type="ECO:0000256" key="4">
    <source>
        <dbReference type="PROSITE-ProRule" id="PRU00335"/>
    </source>
</evidence>
<keyword evidence="3" id="KW-0804">Transcription</keyword>
<dbReference type="AlphaFoldDB" id="A0A191WHP1"/>
<dbReference type="KEGG" id="agy:ATC03_14725"/>
<gene>
    <name evidence="6" type="ORF">ATC03_14725</name>
</gene>
<evidence type="ECO:0000313" key="6">
    <source>
        <dbReference type="EMBL" id="ANJ27776.1"/>
    </source>
</evidence>
<dbReference type="Gene3D" id="1.10.357.10">
    <property type="entry name" value="Tetracycline Repressor, domain 2"/>
    <property type="match status" value="1"/>
</dbReference>
<dbReference type="SUPFAM" id="SSF46689">
    <property type="entry name" value="Homeodomain-like"/>
    <property type="match status" value="1"/>
</dbReference>
<evidence type="ECO:0000256" key="1">
    <source>
        <dbReference type="ARBA" id="ARBA00023015"/>
    </source>
</evidence>
<keyword evidence="7" id="KW-1185">Reference proteome</keyword>
<dbReference type="InterPro" id="IPR009057">
    <property type="entry name" value="Homeodomain-like_sf"/>
</dbReference>
<reference evidence="6 7" key="1">
    <citation type="journal article" date="2016" name="Int. J. Syst. Evol. Microbiol.">
        <title>Agromyces aureus sp. nov., isolated from the rhizosphere of Salix caprea L. grown in a heavy-metal-contaminated soil.</title>
        <authorList>
            <person name="Corretto E."/>
            <person name="Antonielli L."/>
            <person name="Sessitsch A."/>
            <person name="Compant S."/>
            <person name="Gorfer M."/>
            <person name="Kuffner M."/>
            <person name="Brader G."/>
        </authorList>
    </citation>
    <scope>NUCLEOTIDE SEQUENCE [LARGE SCALE GENOMIC DNA]</scope>
    <source>
        <strain evidence="6 7">AR33</strain>
    </source>
</reference>
<dbReference type="OrthoDB" id="5242390at2"/>
<name>A0A191WHP1_9MICO</name>
<dbReference type="InterPro" id="IPR050109">
    <property type="entry name" value="HTH-type_TetR-like_transc_reg"/>
</dbReference>
<dbReference type="GO" id="GO:0000976">
    <property type="term" value="F:transcription cis-regulatory region binding"/>
    <property type="evidence" value="ECO:0007669"/>
    <property type="project" value="TreeGrafter"/>
</dbReference>
<keyword evidence="1" id="KW-0805">Transcription regulation</keyword>
<protein>
    <recommendedName>
        <fullName evidence="5">HTH tetR-type domain-containing protein</fullName>
    </recommendedName>
</protein>
<evidence type="ECO:0000256" key="2">
    <source>
        <dbReference type="ARBA" id="ARBA00023125"/>
    </source>
</evidence>
<evidence type="ECO:0000256" key="3">
    <source>
        <dbReference type="ARBA" id="ARBA00023163"/>
    </source>
</evidence>
<dbReference type="RefSeq" id="WP_067878664.1">
    <property type="nucleotide sequence ID" value="NZ_CP013979.1"/>
</dbReference>
<proteinExistence type="predicted"/>
<dbReference type="PANTHER" id="PTHR30055:SF234">
    <property type="entry name" value="HTH-TYPE TRANSCRIPTIONAL REGULATOR BETI"/>
    <property type="match status" value="1"/>
</dbReference>
<dbReference type="Proteomes" id="UP000078437">
    <property type="component" value="Chromosome"/>
</dbReference>
<accession>A0A191WHP1</accession>
<dbReference type="PROSITE" id="PS50977">
    <property type="entry name" value="HTH_TETR_2"/>
    <property type="match status" value="1"/>
</dbReference>
<dbReference type="EMBL" id="CP013979">
    <property type="protein sequence ID" value="ANJ27776.1"/>
    <property type="molecule type" value="Genomic_DNA"/>
</dbReference>
<sequence length="208" mass="23032">MPRVSDSYRAKRLDDLYRATWRCVAEIGLQRMTITDIITESGFSAGMVYNYFGGKDELVDAAQIEAIARARAALDVATSRPSAGPDELFERTLRAFATRPDAGDNALLALWSMNASERSSPEARVALAAFARSTRERFADQALGWPRSDGRAPTRAHALADAELLESVILGFFAQQRFGALDHSPPLLSVLRSARRHRLAIRRLWAGR</sequence>
<evidence type="ECO:0000259" key="5">
    <source>
        <dbReference type="PROSITE" id="PS50977"/>
    </source>
</evidence>
<keyword evidence="2 4" id="KW-0238">DNA-binding</keyword>
<dbReference type="InterPro" id="IPR001647">
    <property type="entry name" value="HTH_TetR"/>
</dbReference>
<reference evidence="7" key="2">
    <citation type="submission" date="2016-01" db="EMBL/GenBank/DDBJ databases">
        <title>Complete genome sequence of Agromyces aureus AR33T and comparison with related organisms.</title>
        <authorList>
            <person name="Corretto E."/>
            <person name="Antonielli L."/>
            <person name="Sessitsch A."/>
            <person name="Brader G."/>
        </authorList>
    </citation>
    <scope>NUCLEOTIDE SEQUENCE [LARGE SCALE GENOMIC DNA]</scope>
    <source>
        <strain evidence="7">AR33</strain>
    </source>
</reference>
<organism evidence="6 7">
    <name type="scientific">Agromyces aureus</name>
    <dbReference type="NCBI Taxonomy" id="453304"/>
    <lineage>
        <taxon>Bacteria</taxon>
        <taxon>Bacillati</taxon>
        <taxon>Actinomycetota</taxon>
        <taxon>Actinomycetes</taxon>
        <taxon>Micrococcales</taxon>
        <taxon>Microbacteriaceae</taxon>
        <taxon>Agromyces</taxon>
    </lineage>
</organism>
<dbReference type="Pfam" id="PF00440">
    <property type="entry name" value="TetR_N"/>
    <property type="match status" value="1"/>
</dbReference>
<feature type="DNA-binding region" description="H-T-H motif" evidence="4">
    <location>
        <begin position="33"/>
        <end position="52"/>
    </location>
</feature>